<keyword evidence="2" id="KW-1133">Transmembrane helix</keyword>
<accession>A0A6G1LA59</accession>
<reference evidence="3" key="1">
    <citation type="journal article" date="2020" name="Stud. Mycol.">
        <title>101 Dothideomycetes genomes: a test case for predicting lifestyles and emergence of pathogens.</title>
        <authorList>
            <person name="Haridas S."/>
            <person name="Albert R."/>
            <person name="Binder M."/>
            <person name="Bloem J."/>
            <person name="Labutti K."/>
            <person name="Salamov A."/>
            <person name="Andreopoulos B."/>
            <person name="Baker S."/>
            <person name="Barry K."/>
            <person name="Bills G."/>
            <person name="Bluhm B."/>
            <person name="Cannon C."/>
            <person name="Castanera R."/>
            <person name="Culley D."/>
            <person name="Daum C."/>
            <person name="Ezra D."/>
            <person name="Gonzalez J."/>
            <person name="Henrissat B."/>
            <person name="Kuo A."/>
            <person name="Liang C."/>
            <person name="Lipzen A."/>
            <person name="Lutzoni F."/>
            <person name="Magnuson J."/>
            <person name="Mondo S."/>
            <person name="Nolan M."/>
            <person name="Ohm R."/>
            <person name="Pangilinan J."/>
            <person name="Park H.-J."/>
            <person name="Ramirez L."/>
            <person name="Alfaro M."/>
            <person name="Sun H."/>
            <person name="Tritt A."/>
            <person name="Yoshinaga Y."/>
            <person name="Zwiers L.-H."/>
            <person name="Turgeon B."/>
            <person name="Goodwin S."/>
            <person name="Spatafora J."/>
            <person name="Crous P."/>
            <person name="Grigoriev I."/>
        </authorList>
    </citation>
    <scope>NUCLEOTIDE SEQUENCE</scope>
    <source>
        <strain evidence="3">CBS 116005</strain>
    </source>
</reference>
<protein>
    <recommendedName>
        <fullName evidence="5">Transmembrane protein</fullName>
    </recommendedName>
</protein>
<evidence type="ECO:0000256" key="1">
    <source>
        <dbReference type="SAM" id="MobiDB-lite"/>
    </source>
</evidence>
<evidence type="ECO:0008006" key="5">
    <source>
        <dbReference type="Google" id="ProtNLM"/>
    </source>
</evidence>
<evidence type="ECO:0000256" key="2">
    <source>
        <dbReference type="SAM" id="Phobius"/>
    </source>
</evidence>
<keyword evidence="2" id="KW-0472">Membrane</keyword>
<name>A0A6G1LA59_9PEZI</name>
<organism evidence="3 4">
    <name type="scientific">Teratosphaeria nubilosa</name>
    <dbReference type="NCBI Taxonomy" id="161662"/>
    <lineage>
        <taxon>Eukaryota</taxon>
        <taxon>Fungi</taxon>
        <taxon>Dikarya</taxon>
        <taxon>Ascomycota</taxon>
        <taxon>Pezizomycotina</taxon>
        <taxon>Dothideomycetes</taxon>
        <taxon>Dothideomycetidae</taxon>
        <taxon>Mycosphaerellales</taxon>
        <taxon>Teratosphaeriaceae</taxon>
        <taxon>Teratosphaeria</taxon>
    </lineage>
</organism>
<feature type="transmembrane region" description="Helical" evidence="2">
    <location>
        <begin position="69"/>
        <end position="93"/>
    </location>
</feature>
<feature type="compositionally biased region" description="Low complexity" evidence="1">
    <location>
        <begin position="30"/>
        <end position="39"/>
    </location>
</feature>
<keyword evidence="2" id="KW-0812">Transmembrane</keyword>
<evidence type="ECO:0000313" key="3">
    <source>
        <dbReference type="EMBL" id="KAF2769472.1"/>
    </source>
</evidence>
<feature type="region of interest" description="Disordered" evidence="1">
    <location>
        <begin position="1"/>
        <end position="60"/>
    </location>
</feature>
<proteinExistence type="predicted"/>
<feature type="compositionally biased region" description="Basic and acidic residues" evidence="1">
    <location>
        <begin position="14"/>
        <end position="29"/>
    </location>
</feature>
<dbReference type="Proteomes" id="UP000799436">
    <property type="component" value="Unassembled WGS sequence"/>
</dbReference>
<keyword evidence="4" id="KW-1185">Reference proteome</keyword>
<dbReference type="EMBL" id="ML995833">
    <property type="protein sequence ID" value="KAF2769472.1"/>
    <property type="molecule type" value="Genomic_DNA"/>
</dbReference>
<gene>
    <name evidence="3" type="ORF">EJ03DRAFT_327325</name>
</gene>
<evidence type="ECO:0000313" key="4">
    <source>
        <dbReference type="Proteomes" id="UP000799436"/>
    </source>
</evidence>
<sequence>MTRANQARNCLADPSRDETDPLLPKERYNSIESASSSSRRQGRRDSSLRQDPAAIEAQKHAERRLSPSLVHFMSISWFLLFCGAFVIFILWVVKVSPSVQDVRVPAVVTPSSNSTAATPS</sequence>
<dbReference type="AlphaFoldDB" id="A0A6G1LA59"/>